<protein>
    <submittedName>
        <fullName evidence="1">Uncharacterized protein</fullName>
    </submittedName>
</protein>
<name>A0A3A9ZBP5_9ACTN</name>
<organism evidence="1 2">
    <name type="scientific">Streptomyces hoynatensis</name>
    <dbReference type="NCBI Taxonomy" id="1141874"/>
    <lineage>
        <taxon>Bacteria</taxon>
        <taxon>Bacillati</taxon>
        <taxon>Actinomycetota</taxon>
        <taxon>Actinomycetes</taxon>
        <taxon>Kitasatosporales</taxon>
        <taxon>Streptomycetaceae</taxon>
        <taxon>Streptomyces</taxon>
    </lineage>
</organism>
<dbReference type="EMBL" id="RBAL01000002">
    <property type="protein sequence ID" value="RKN45615.1"/>
    <property type="molecule type" value="Genomic_DNA"/>
</dbReference>
<evidence type="ECO:0000313" key="1">
    <source>
        <dbReference type="EMBL" id="RKN45615.1"/>
    </source>
</evidence>
<reference evidence="1 2" key="1">
    <citation type="journal article" date="2014" name="Int. J. Syst. Evol. Microbiol.">
        <title>Streptomyces hoynatensis sp. nov., isolated from deep marine sediment.</title>
        <authorList>
            <person name="Veyisoglu A."/>
            <person name="Sahin N."/>
        </authorList>
    </citation>
    <scope>NUCLEOTIDE SEQUENCE [LARGE SCALE GENOMIC DNA]</scope>
    <source>
        <strain evidence="1 2">KCTC 29097</strain>
    </source>
</reference>
<proteinExistence type="predicted"/>
<accession>A0A3A9ZBP5</accession>
<dbReference type="RefSeq" id="WP_120675497.1">
    <property type="nucleotide sequence ID" value="NZ_RBAL01000002.1"/>
</dbReference>
<sequence length="114" mass="11568">MVTMNIGALQRLGQEAGARNGLAGMKSTFAAIASDPAMFGQVPHAHAASAALKAAAQSMLTELARAGHTVEDIKNSANRAAVIGQDSDAHARSALSAVQVANLQAFVSAIDTGR</sequence>
<comment type="caution">
    <text evidence="1">The sequence shown here is derived from an EMBL/GenBank/DDBJ whole genome shotgun (WGS) entry which is preliminary data.</text>
</comment>
<dbReference type="Proteomes" id="UP000272474">
    <property type="component" value="Unassembled WGS sequence"/>
</dbReference>
<keyword evidence="2" id="KW-1185">Reference proteome</keyword>
<evidence type="ECO:0000313" key="2">
    <source>
        <dbReference type="Proteomes" id="UP000272474"/>
    </source>
</evidence>
<dbReference type="AlphaFoldDB" id="A0A3A9ZBP5"/>
<gene>
    <name evidence="1" type="ORF">D7294_03840</name>
</gene>